<feature type="binding site" evidence="3">
    <location>
        <position position="109"/>
    </location>
    <ligand>
        <name>substrate</name>
    </ligand>
</feature>
<evidence type="ECO:0000313" key="7">
    <source>
        <dbReference type="Proteomes" id="UP000646827"/>
    </source>
</evidence>
<evidence type="ECO:0000256" key="2">
    <source>
        <dbReference type="PIRSR" id="PIRSR000097-1"/>
    </source>
</evidence>
<dbReference type="Pfam" id="PF00248">
    <property type="entry name" value="Aldo_ket_red"/>
    <property type="match status" value="1"/>
</dbReference>
<name>A0A8H7VKT9_9FUNG</name>
<dbReference type="FunFam" id="3.20.20.100:FF:000002">
    <property type="entry name" value="2,5-diketo-D-gluconic acid reductase A"/>
    <property type="match status" value="1"/>
</dbReference>
<sequence>MASGRVFKLNTGSTIPAIGFGTWQSQPDDAYNSVLTAIKIGYRHIDTAVYYNNEKEIGRAIKDSGIPRKEFFITTKLWNTFHRPDLVSKAFEESLAKLQLDYLDLYEMHWPCAFIYDGDNLLPRHENGKIILDHTVDFTETYAEMEKLIEGGKVRAIGVSNFSVRNLKKLLKTAKIIPAVNQCELHPYFPQNKLLDFCTAHNIHMTGYSPLGSSDSPLMKNNIVIDIAKKYNVTPAQILISWGIQRGTSVIPKSITPSRIQENFKDIALEQVDFDKLSSLRTTNPQRLIIPNNWDCDEFIYGEDNEDDN</sequence>
<dbReference type="GO" id="GO:0016616">
    <property type="term" value="F:oxidoreductase activity, acting on the CH-OH group of donors, NAD or NADP as acceptor"/>
    <property type="evidence" value="ECO:0007669"/>
    <property type="project" value="UniProtKB-ARBA"/>
</dbReference>
<dbReference type="InterPro" id="IPR036812">
    <property type="entry name" value="NAD(P)_OxRdtase_dom_sf"/>
</dbReference>
<accession>A0A8H7VKT9</accession>
<feature type="domain" description="NADP-dependent oxidoreductase" evidence="5">
    <location>
        <begin position="18"/>
        <end position="277"/>
    </location>
</feature>
<keyword evidence="1" id="KW-0560">Oxidoreductase</keyword>
<evidence type="ECO:0000256" key="3">
    <source>
        <dbReference type="PIRSR" id="PIRSR000097-2"/>
    </source>
</evidence>
<gene>
    <name evidence="6" type="ORF">INT45_013861</name>
</gene>
<evidence type="ECO:0000313" key="6">
    <source>
        <dbReference type="EMBL" id="KAG2220163.1"/>
    </source>
</evidence>
<dbReference type="SUPFAM" id="SSF51430">
    <property type="entry name" value="NAD(P)-linked oxidoreductase"/>
    <property type="match status" value="1"/>
</dbReference>
<dbReference type="PRINTS" id="PR00069">
    <property type="entry name" value="ALDKETRDTASE"/>
</dbReference>
<dbReference type="PIRSF" id="PIRSF000097">
    <property type="entry name" value="AKR"/>
    <property type="match status" value="1"/>
</dbReference>
<proteinExistence type="predicted"/>
<organism evidence="6 7">
    <name type="scientific">Circinella minor</name>
    <dbReference type="NCBI Taxonomy" id="1195481"/>
    <lineage>
        <taxon>Eukaryota</taxon>
        <taxon>Fungi</taxon>
        <taxon>Fungi incertae sedis</taxon>
        <taxon>Mucoromycota</taxon>
        <taxon>Mucoromycotina</taxon>
        <taxon>Mucoromycetes</taxon>
        <taxon>Mucorales</taxon>
        <taxon>Lichtheimiaceae</taxon>
        <taxon>Circinella</taxon>
    </lineage>
</organism>
<dbReference type="InterPro" id="IPR023210">
    <property type="entry name" value="NADP_OxRdtase_dom"/>
</dbReference>
<dbReference type="PROSITE" id="PS00798">
    <property type="entry name" value="ALDOKETO_REDUCTASE_1"/>
    <property type="match status" value="1"/>
</dbReference>
<evidence type="ECO:0000256" key="4">
    <source>
        <dbReference type="PIRSR" id="PIRSR000097-3"/>
    </source>
</evidence>
<dbReference type="InterPro" id="IPR020471">
    <property type="entry name" value="AKR"/>
</dbReference>
<reference evidence="6 7" key="1">
    <citation type="submission" date="2020-12" db="EMBL/GenBank/DDBJ databases">
        <title>Metabolic potential, ecology and presence of endohyphal bacteria is reflected in genomic diversity of Mucoromycotina.</title>
        <authorList>
            <person name="Muszewska A."/>
            <person name="Okrasinska A."/>
            <person name="Steczkiewicz K."/>
            <person name="Drgas O."/>
            <person name="Orlowska M."/>
            <person name="Perlinska-Lenart U."/>
            <person name="Aleksandrzak-Piekarczyk T."/>
            <person name="Szatraj K."/>
            <person name="Zielenkiewicz U."/>
            <person name="Pilsyk S."/>
            <person name="Malc E."/>
            <person name="Mieczkowski P."/>
            <person name="Kruszewska J.S."/>
            <person name="Biernat P."/>
            <person name="Pawlowska J."/>
        </authorList>
    </citation>
    <scope>NUCLEOTIDE SEQUENCE [LARGE SCALE GENOMIC DNA]</scope>
    <source>
        <strain evidence="6 7">CBS 142.35</strain>
    </source>
</reference>
<dbReference type="PROSITE" id="PS00062">
    <property type="entry name" value="ALDOKETO_REDUCTASE_2"/>
    <property type="match status" value="1"/>
</dbReference>
<keyword evidence="7" id="KW-1185">Reference proteome</keyword>
<evidence type="ECO:0000256" key="1">
    <source>
        <dbReference type="ARBA" id="ARBA00023002"/>
    </source>
</evidence>
<dbReference type="OrthoDB" id="416253at2759"/>
<dbReference type="EMBL" id="JAEPRB010000150">
    <property type="protein sequence ID" value="KAG2220163.1"/>
    <property type="molecule type" value="Genomic_DNA"/>
</dbReference>
<dbReference type="PANTHER" id="PTHR11732">
    <property type="entry name" value="ALDO/KETO REDUCTASE"/>
    <property type="match status" value="1"/>
</dbReference>
<dbReference type="Proteomes" id="UP000646827">
    <property type="component" value="Unassembled WGS sequence"/>
</dbReference>
<feature type="active site" description="Proton donor" evidence="2">
    <location>
        <position position="51"/>
    </location>
</feature>
<dbReference type="InterPro" id="IPR018170">
    <property type="entry name" value="Aldo/ket_reductase_CS"/>
</dbReference>
<comment type="caution">
    <text evidence="6">The sequence shown here is derived from an EMBL/GenBank/DDBJ whole genome shotgun (WGS) entry which is preliminary data.</text>
</comment>
<dbReference type="Gene3D" id="3.20.20.100">
    <property type="entry name" value="NADP-dependent oxidoreductase domain"/>
    <property type="match status" value="1"/>
</dbReference>
<evidence type="ECO:0000259" key="5">
    <source>
        <dbReference type="Pfam" id="PF00248"/>
    </source>
</evidence>
<feature type="site" description="Lowers pKa of active site Tyr" evidence="4">
    <location>
        <position position="76"/>
    </location>
</feature>
<dbReference type="AlphaFoldDB" id="A0A8H7VKT9"/>
<protein>
    <recommendedName>
        <fullName evidence="5">NADP-dependent oxidoreductase domain-containing protein</fullName>
    </recommendedName>
</protein>